<comment type="caution">
    <text evidence="2">The sequence shown here is derived from an EMBL/GenBank/DDBJ whole genome shotgun (WGS) entry which is preliminary data.</text>
</comment>
<feature type="chain" id="PRO_5040983375" evidence="1">
    <location>
        <begin position="24"/>
        <end position="235"/>
    </location>
</feature>
<accession>A0A9W6LP85</accession>
<feature type="signal peptide" evidence="1">
    <location>
        <begin position="1"/>
        <end position="23"/>
    </location>
</feature>
<reference evidence="2" key="1">
    <citation type="submission" date="2022-12" db="EMBL/GenBank/DDBJ databases">
        <title>Reference genome sequencing for broad-spectrum identification of bacterial and archaeal isolates by mass spectrometry.</title>
        <authorList>
            <person name="Sekiguchi Y."/>
            <person name="Tourlousse D.M."/>
        </authorList>
    </citation>
    <scope>NUCLEOTIDE SEQUENCE</scope>
    <source>
        <strain evidence="2">10succ1</strain>
    </source>
</reference>
<protein>
    <submittedName>
        <fullName evidence="2">Uncharacterized protein</fullName>
    </submittedName>
</protein>
<keyword evidence="3" id="KW-1185">Reference proteome</keyword>
<dbReference type="AlphaFoldDB" id="A0A9W6LP85"/>
<dbReference type="RefSeq" id="WP_281835984.1">
    <property type="nucleotide sequence ID" value="NZ_BSDY01000009.1"/>
</dbReference>
<dbReference type="PROSITE" id="PS51257">
    <property type="entry name" value="PROKAR_LIPOPROTEIN"/>
    <property type="match status" value="1"/>
</dbReference>
<evidence type="ECO:0000313" key="2">
    <source>
        <dbReference type="EMBL" id="GLI56690.1"/>
    </source>
</evidence>
<keyword evidence="1" id="KW-0732">Signal</keyword>
<organism evidence="2 3">
    <name type="scientific">Propionigenium maris DSM 9537</name>
    <dbReference type="NCBI Taxonomy" id="1123000"/>
    <lineage>
        <taxon>Bacteria</taxon>
        <taxon>Fusobacteriati</taxon>
        <taxon>Fusobacteriota</taxon>
        <taxon>Fusobacteriia</taxon>
        <taxon>Fusobacteriales</taxon>
        <taxon>Fusobacteriaceae</taxon>
        <taxon>Propionigenium</taxon>
    </lineage>
</organism>
<dbReference type="EMBL" id="BSDY01000009">
    <property type="protein sequence ID" value="GLI56690.1"/>
    <property type="molecule type" value="Genomic_DNA"/>
</dbReference>
<evidence type="ECO:0000256" key="1">
    <source>
        <dbReference type="SAM" id="SignalP"/>
    </source>
</evidence>
<evidence type="ECO:0000313" key="3">
    <source>
        <dbReference type="Proteomes" id="UP001144471"/>
    </source>
</evidence>
<gene>
    <name evidence="2" type="ORF">PM10SUCC1_22040</name>
</gene>
<name>A0A9W6LP85_9FUSO</name>
<proteinExistence type="predicted"/>
<dbReference type="Proteomes" id="UP001144471">
    <property type="component" value="Unassembled WGS sequence"/>
</dbReference>
<sequence length="235" mass="27795">MKTFKIILTLLMTLVVLSGCSSTKTSRLYFDSKPYHYLTGKSSDGNYDLLLYKVDGEQRFYLQEKNSDYSEITEEIWGAWEDRNGILNLLTEDKRSVRISGYKSTPHVIYTDIPKLGNTTFQVSKKIYLYKGMEEKDGYTYNFTLRLFEKGKTIPIYLIPPKHQENTFILDVEEVKDGEVISQEEFIGYWNIKERIMFLKMEDDLMHFKTQRDKLELISYENRYDLDGINLEKVR</sequence>